<name>A0A431VGW2_9PROT</name>
<dbReference type="RefSeq" id="WP_126615588.1">
    <property type="nucleotide sequence ID" value="NZ_JBHUCY010000043.1"/>
</dbReference>
<evidence type="ECO:0000313" key="1">
    <source>
        <dbReference type="EMBL" id="RTR19780.1"/>
    </source>
</evidence>
<gene>
    <name evidence="1" type="ORF">EJ903_12295</name>
</gene>
<dbReference type="AlphaFoldDB" id="A0A431VGW2"/>
<accession>A0A431VGW2</accession>
<dbReference type="Proteomes" id="UP000277007">
    <property type="component" value="Unassembled WGS sequence"/>
</dbReference>
<keyword evidence="2" id="KW-1185">Reference proteome</keyword>
<sequence>MPLYSVDDFQPSDFKKLNRIDVVQKTAEISVKTCNRIALRDHNLSDAVCVKEDGASNLVKAYFYNVSLFKVRNAYKKDQRINQEKICALLLKTCTEHNWAALFSQKSADLSDDFMEKMFIDFTFKLICAFAGVKDTSQTGNLERDFQICMHENSFMTDEWACWMMTSFIKAYGGPMGCEE</sequence>
<dbReference type="OrthoDB" id="9955091at2"/>
<dbReference type="EMBL" id="RXMA01000010">
    <property type="protein sequence ID" value="RTR19780.1"/>
    <property type="molecule type" value="Genomic_DNA"/>
</dbReference>
<organism evidence="1 2">
    <name type="scientific">Azospirillum griseum</name>
    <dbReference type="NCBI Taxonomy" id="2496639"/>
    <lineage>
        <taxon>Bacteria</taxon>
        <taxon>Pseudomonadati</taxon>
        <taxon>Pseudomonadota</taxon>
        <taxon>Alphaproteobacteria</taxon>
        <taxon>Rhodospirillales</taxon>
        <taxon>Azospirillaceae</taxon>
        <taxon>Azospirillum</taxon>
    </lineage>
</organism>
<reference evidence="1 2" key="1">
    <citation type="submission" date="2018-12" db="EMBL/GenBank/DDBJ databases">
        <authorList>
            <person name="Yang Y."/>
        </authorList>
    </citation>
    <scope>NUCLEOTIDE SEQUENCE [LARGE SCALE GENOMIC DNA]</scope>
    <source>
        <strain evidence="1 2">L-25-5w-1</strain>
    </source>
</reference>
<evidence type="ECO:0000313" key="2">
    <source>
        <dbReference type="Proteomes" id="UP000277007"/>
    </source>
</evidence>
<proteinExistence type="predicted"/>
<comment type="caution">
    <text evidence="1">The sequence shown here is derived from an EMBL/GenBank/DDBJ whole genome shotgun (WGS) entry which is preliminary data.</text>
</comment>
<protein>
    <submittedName>
        <fullName evidence="1">Uncharacterized protein</fullName>
    </submittedName>
</protein>